<gene>
    <name evidence="2" type="ORF">Pla8534_58870</name>
</gene>
<protein>
    <submittedName>
        <fullName evidence="2">Uncharacterized protein</fullName>
    </submittedName>
</protein>
<dbReference type="AlphaFoldDB" id="A0A518E1Q6"/>
<keyword evidence="3" id="KW-1185">Reference proteome</keyword>
<proteinExistence type="predicted"/>
<dbReference type="RefSeq" id="WP_145056928.1">
    <property type="nucleotide sequence ID" value="NZ_CP036433.1"/>
</dbReference>
<dbReference type="EMBL" id="CP036433">
    <property type="protein sequence ID" value="QDU98026.1"/>
    <property type="molecule type" value="Genomic_DNA"/>
</dbReference>
<evidence type="ECO:0000313" key="3">
    <source>
        <dbReference type="Proteomes" id="UP000317648"/>
    </source>
</evidence>
<reference evidence="2 3" key="1">
    <citation type="submission" date="2019-02" db="EMBL/GenBank/DDBJ databases">
        <title>Deep-cultivation of Planctomycetes and their phenomic and genomic characterization uncovers novel biology.</title>
        <authorList>
            <person name="Wiegand S."/>
            <person name="Jogler M."/>
            <person name="Boedeker C."/>
            <person name="Pinto D."/>
            <person name="Vollmers J."/>
            <person name="Rivas-Marin E."/>
            <person name="Kohn T."/>
            <person name="Peeters S.H."/>
            <person name="Heuer A."/>
            <person name="Rast P."/>
            <person name="Oberbeckmann S."/>
            <person name="Bunk B."/>
            <person name="Jeske O."/>
            <person name="Meyerdierks A."/>
            <person name="Storesund J.E."/>
            <person name="Kallscheuer N."/>
            <person name="Luecker S."/>
            <person name="Lage O.M."/>
            <person name="Pohl T."/>
            <person name="Merkel B.J."/>
            <person name="Hornburger P."/>
            <person name="Mueller R.-W."/>
            <person name="Bruemmer F."/>
            <person name="Labrenz M."/>
            <person name="Spormann A.M."/>
            <person name="Op den Camp H."/>
            <person name="Overmann J."/>
            <person name="Amann R."/>
            <person name="Jetten M.S.M."/>
            <person name="Mascher T."/>
            <person name="Medema M.H."/>
            <person name="Devos D.P."/>
            <person name="Kaster A.-K."/>
            <person name="Ovreas L."/>
            <person name="Rohde M."/>
            <person name="Galperin M.Y."/>
            <person name="Jogler C."/>
        </authorList>
    </citation>
    <scope>NUCLEOTIDE SEQUENCE [LARGE SCALE GENOMIC DNA]</scope>
    <source>
        <strain evidence="2 3">Pla85_3_4</strain>
    </source>
</reference>
<keyword evidence="1" id="KW-0472">Membrane</keyword>
<organism evidence="2 3">
    <name type="scientific">Lignipirellula cremea</name>
    <dbReference type="NCBI Taxonomy" id="2528010"/>
    <lineage>
        <taxon>Bacteria</taxon>
        <taxon>Pseudomonadati</taxon>
        <taxon>Planctomycetota</taxon>
        <taxon>Planctomycetia</taxon>
        <taxon>Pirellulales</taxon>
        <taxon>Pirellulaceae</taxon>
        <taxon>Lignipirellula</taxon>
    </lineage>
</organism>
<keyword evidence="1" id="KW-1133">Transmembrane helix</keyword>
<evidence type="ECO:0000256" key="1">
    <source>
        <dbReference type="SAM" id="Phobius"/>
    </source>
</evidence>
<accession>A0A518E1Q6</accession>
<name>A0A518E1Q6_9BACT</name>
<evidence type="ECO:0000313" key="2">
    <source>
        <dbReference type="EMBL" id="QDU98026.1"/>
    </source>
</evidence>
<feature type="transmembrane region" description="Helical" evidence="1">
    <location>
        <begin position="22"/>
        <end position="43"/>
    </location>
</feature>
<keyword evidence="1" id="KW-0812">Transmembrane</keyword>
<sequence>MKTNQPTLLGLLRTIHEDEDGAVSIETVLIVAAIALPILIFVIKIGWPRIRDFFNDGMNELEGGAADVS</sequence>
<dbReference type="KEGG" id="lcre:Pla8534_58870"/>
<dbReference type="Proteomes" id="UP000317648">
    <property type="component" value="Chromosome"/>
</dbReference>